<evidence type="ECO:0000313" key="4">
    <source>
        <dbReference type="Proteomes" id="UP000721844"/>
    </source>
</evidence>
<keyword evidence="4" id="KW-1185">Reference proteome</keyword>
<name>A0A964E6F8_9PROT</name>
<dbReference type="Pfam" id="PF03795">
    <property type="entry name" value="YCII"/>
    <property type="match status" value="1"/>
</dbReference>
<dbReference type="SUPFAM" id="SSF54909">
    <property type="entry name" value="Dimeric alpha+beta barrel"/>
    <property type="match status" value="1"/>
</dbReference>
<protein>
    <submittedName>
        <fullName evidence="3">YciI family protein</fullName>
    </submittedName>
</protein>
<dbReference type="InterPro" id="IPR005545">
    <property type="entry name" value="YCII"/>
</dbReference>
<evidence type="ECO:0000256" key="1">
    <source>
        <dbReference type="ARBA" id="ARBA00007689"/>
    </source>
</evidence>
<feature type="domain" description="YCII-related" evidence="2">
    <location>
        <begin position="1"/>
        <end position="89"/>
    </location>
</feature>
<accession>A0A964E6F8</accession>
<comment type="caution">
    <text evidence="3">The sequence shown here is derived from an EMBL/GenBank/DDBJ whole genome shotgun (WGS) entry which is preliminary data.</text>
</comment>
<dbReference type="Gene3D" id="3.30.70.1060">
    <property type="entry name" value="Dimeric alpha+beta barrel"/>
    <property type="match status" value="1"/>
</dbReference>
<dbReference type="PANTHER" id="PTHR33606:SF3">
    <property type="entry name" value="PROTEIN YCII"/>
    <property type="match status" value="1"/>
</dbReference>
<evidence type="ECO:0000259" key="2">
    <source>
        <dbReference type="Pfam" id="PF03795"/>
    </source>
</evidence>
<evidence type="ECO:0000313" key="3">
    <source>
        <dbReference type="EMBL" id="MCB8882993.1"/>
    </source>
</evidence>
<dbReference type="PANTHER" id="PTHR33606">
    <property type="entry name" value="PROTEIN YCII"/>
    <property type="match status" value="1"/>
</dbReference>
<reference evidence="3 4" key="1">
    <citation type="journal article" date="2021" name="Microorganisms">
        <title>Acidisoma silvae sp. nov. and Acidisomacellulosilytica sp. nov., Two Acidophilic Bacteria Isolated from Decaying Wood, Hydrolyzing Cellulose and Producing Poly-3-hydroxybutyrate.</title>
        <authorList>
            <person name="Mieszkin S."/>
            <person name="Pouder E."/>
            <person name="Uroz S."/>
            <person name="Simon-Colin C."/>
            <person name="Alain K."/>
        </authorList>
    </citation>
    <scope>NUCLEOTIDE SEQUENCE [LARGE SCALE GENOMIC DNA]</scope>
    <source>
        <strain evidence="3 4">HW T5.17</strain>
    </source>
</reference>
<dbReference type="Proteomes" id="UP000721844">
    <property type="component" value="Unassembled WGS sequence"/>
</dbReference>
<proteinExistence type="inferred from homology"/>
<dbReference type="EMBL" id="JAESVA010000010">
    <property type="protein sequence ID" value="MCB8882993.1"/>
    <property type="molecule type" value="Genomic_DNA"/>
</dbReference>
<dbReference type="AlphaFoldDB" id="A0A964E6F8"/>
<organism evidence="3 4">
    <name type="scientific">Acidisoma cellulosilyticum</name>
    <dbReference type="NCBI Taxonomy" id="2802395"/>
    <lineage>
        <taxon>Bacteria</taxon>
        <taxon>Pseudomonadati</taxon>
        <taxon>Pseudomonadota</taxon>
        <taxon>Alphaproteobacteria</taxon>
        <taxon>Acetobacterales</taxon>
        <taxon>Acidocellaceae</taxon>
        <taxon>Acidisoma</taxon>
    </lineage>
</organism>
<sequence length="98" mass="10944">MYFAIIGLDKPNMMETRLRVRPIHREYLHGDHQGVTLKLAGPLLASDGATMIGSMIIVEAPDLASAEAFSTGDPFRKEDLFSSVEIRPWDWTTGNPDR</sequence>
<dbReference type="InterPro" id="IPR011008">
    <property type="entry name" value="Dimeric_a/b-barrel"/>
</dbReference>
<dbReference type="InterPro" id="IPR051807">
    <property type="entry name" value="Sec-metab_biosynth-assoc"/>
</dbReference>
<gene>
    <name evidence="3" type="ORF">ACELLULO517_22285</name>
</gene>
<dbReference type="RefSeq" id="WP_227309650.1">
    <property type="nucleotide sequence ID" value="NZ_JAESVA010000010.1"/>
</dbReference>
<comment type="similarity">
    <text evidence="1">Belongs to the YciI family.</text>
</comment>